<gene>
    <name evidence="5" type="ORF">SPHI_24700</name>
</gene>
<protein>
    <submittedName>
        <fullName evidence="5">Multidrug resistance protein MdtN</fullName>
    </submittedName>
</protein>
<comment type="caution">
    <text evidence="5">The sequence shown here is derived from an EMBL/GenBank/DDBJ whole genome shotgun (WGS) entry which is preliminary data.</text>
</comment>
<dbReference type="InterPro" id="IPR050465">
    <property type="entry name" value="UPF0194_transport"/>
</dbReference>
<name>A0A1V2ESV5_9SPHN</name>
<organism evidence="5 6">
    <name type="scientific">Sphingomonas jeddahensis</name>
    <dbReference type="NCBI Taxonomy" id="1915074"/>
    <lineage>
        <taxon>Bacteria</taxon>
        <taxon>Pseudomonadati</taxon>
        <taxon>Pseudomonadota</taxon>
        <taxon>Alphaproteobacteria</taxon>
        <taxon>Sphingomonadales</taxon>
        <taxon>Sphingomonadaceae</taxon>
        <taxon>Sphingomonas</taxon>
    </lineage>
</organism>
<dbReference type="EMBL" id="MPSB01000012">
    <property type="protein sequence ID" value="ONF95378.1"/>
    <property type="molecule type" value="Genomic_DNA"/>
</dbReference>
<reference evidence="5 6" key="1">
    <citation type="submission" date="2016-11" db="EMBL/GenBank/DDBJ databases">
        <title>Genome sequence of Sphingomonas jeddahensis G39.</title>
        <authorList>
            <person name="Poehlein A."/>
            <person name="Wuebbeler J.H."/>
            <person name="Steinbuechel A."/>
            <person name="Daniel R."/>
        </authorList>
    </citation>
    <scope>NUCLEOTIDE SEQUENCE [LARGE SCALE GENOMIC DNA]</scope>
    <source>
        <strain evidence="5 6">G39</strain>
    </source>
</reference>
<dbReference type="Gene3D" id="2.40.50.100">
    <property type="match status" value="1"/>
</dbReference>
<keyword evidence="6" id="KW-1185">Reference proteome</keyword>
<dbReference type="AlphaFoldDB" id="A0A1V2ESV5"/>
<dbReference type="Proteomes" id="UP000188729">
    <property type="component" value="Unassembled WGS sequence"/>
</dbReference>
<keyword evidence="3" id="KW-0472">Membrane</keyword>
<dbReference type="STRING" id="1915074.SPHI_24700"/>
<keyword evidence="3" id="KW-0812">Transmembrane</keyword>
<evidence type="ECO:0000313" key="6">
    <source>
        <dbReference type="Proteomes" id="UP000188729"/>
    </source>
</evidence>
<dbReference type="Gene3D" id="2.40.420.20">
    <property type="match status" value="1"/>
</dbReference>
<evidence type="ECO:0000256" key="3">
    <source>
        <dbReference type="SAM" id="Phobius"/>
    </source>
</evidence>
<dbReference type="RefSeq" id="WP_076745241.1">
    <property type="nucleotide sequence ID" value="NZ_MPSB01000012.1"/>
</dbReference>
<dbReference type="PANTHER" id="PTHR32347:SF23">
    <property type="entry name" value="BLL5650 PROTEIN"/>
    <property type="match status" value="1"/>
</dbReference>
<keyword evidence="2" id="KW-0175">Coiled coil</keyword>
<dbReference type="Gene3D" id="1.10.287.470">
    <property type="entry name" value="Helix hairpin bin"/>
    <property type="match status" value="1"/>
</dbReference>
<evidence type="ECO:0000256" key="2">
    <source>
        <dbReference type="ARBA" id="ARBA00023054"/>
    </source>
</evidence>
<proteinExistence type="predicted"/>
<dbReference type="InterPro" id="IPR058627">
    <property type="entry name" value="MdtA-like_C"/>
</dbReference>
<dbReference type="Pfam" id="PF25967">
    <property type="entry name" value="RND-MFP_C"/>
    <property type="match status" value="1"/>
</dbReference>
<evidence type="ECO:0000259" key="4">
    <source>
        <dbReference type="Pfam" id="PF25967"/>
    </source>
</evidence>
<keyword evidence="3" id="KW-1133">Transmembrane helix</keyword>
<dbReference type="PANTHER" id="PTHR32347">
    <property type="entry name" value="EFFLUX SYSTEM COMPONENT YKNX-RELATED"/>
    <property type="match status" value="1"/>
</dbReference>
<evidence type="ECO:0000256" key="1">
    <source>
        <dbReference type="ARBA" id="ARBA00004196"/>
    </source>
</evidence>
<dbReference type="GO" id="GO:0030313">
    <property type="term" value="C:cell envelope"/>
    <property type="evidence" value="ECO:0007669"/>
    <property type="project" value="UniProtKB-SubCell"/>
</dbReference>
<feature type="domain" description="Multidrug resistance protein MdtA-like C-terminal permuted SH3" evidence="4">
    <location>
        <begin position="365"/>
        <end position="422"/>
    </location>
</feature>
<comment type="subcellular location">
    <subcellularLocation>
        <location evidence="1">Cell envelope</location>
    </subcellularLocation>
</comment>
<feature type="transmembrane region" description="Helical" evidence="3">
    <location>
        <begin position="34"/>
        <end position="55"/>
    </location>
</feature>
<accession>A0A1V2ESV5</accession>
<sequence length="441" mass="47959">MSVLQMAQDRPAARAPVSGSGMDRVVERKRLPRAAVIGGGVIALALAALLFWWLAPRAGTQSIAAERLTIATVQRGTFDDYIPLRTRVTPLLTVYIDAIEGGRVEQVLVEDGTMLAKGQPIAILSNAELQLSTLARQTEVEQQINNMRSQELSLAQTRVANQRSVLEAQLALEKAQRQFDREAPLARKGFVAGRQFADTEDQLRYERQRLAVVRQGRSTDEQLQRGQLAQQRASTASLQTGLELARANLDALNLRAPVAGQLSGFSIQVGQSMQRGERIGQIDSPGRNKLQAGVDEFFLGRVEVGQTARIEAGGRDHRARVTKIFPQVQNGQFQIELQFVGAEPAGLQRGQTVQARLTLSDPAPAVLIPNGGFYNDTGGAWVFVAAPDGRSAVKRQVRLGRRSADSIEVLDGLSPGERVIISPYTGFADKDALDLTQGKDV</sequence>
<evidence type="ECO:0000313" key="5">
    <source>
        <dbReference type="EMBL" id="ONF95378.1"/>
    </source>
</evidence>